<evidence type="ECO:0000313" key="1">
    <source>
        <dbReference type="EMBL" id="KAJ8669414.1"/>
    </source>
</evidence>
<proteinExistence type="predicted"/>
<protein>
    <submittedName>
        <fullName evidence="1">Uncharacterized protein</fullName>
    </submittedName>
</protein>
<name>A0ACC2NDW9_9HYME</name>
<comment type="caution">
    <text evidence="1">The sequence shown here is derived from an EMBL/GenBank/DDBJ whole genome shotgun (WGS) entry which is preliminary data.</text>
</comment>
<dbReference type="Proteomes" id="UP001239111">
    <property type="component" value="Chromosome 3"/>
</dbReference>
<organism evidence="1 2">
    <name type="scientific">Eretmocerus hayati</name>
    <dbReference type="NCBI Taxonomy" id="131215"/>
    <lineage>
        <taxon>Eukaryota</taxon>
        <taxon>Metazoa</taxon>
        <taxon>Ecdysozoa</taxon>
        <taxon>Arthropoda</taxon>
        <taxon>Hexapoda</taxon>
        <taxon>Insecta</taxon>
        <taxon>Pterygota</taxon>
        <taxon>Neoptera</taxon>
        <taxon>Endopterygota</taxon>
        <taxon>Hymenoptera</taxon>
        <taxon>Apocrita</taxon>
        <taxon>Proctotrupomorpha</taxon>
        <taxon>Chalcidoidea</taxon>
        <taxon>Aphelinidae</taxon>
        <taxon>Aphelininae</taxon>
        <taxon>Eretmocerus</taxon>
    </lineage>
</organism>
<accession>A0ACC2NDW9</accession>
<dbReference type="EMBL" id="CM056743">
    <property type="protein sequence ID" value="KAJ8669414.1"/>
    <property type="molecule type" value="Genomic_DNA"/>
</dbReference>
<gene>
    <name evidence="1" type="ORF">QAD02_000673</name>
</gene>
<evidence type="ECO:0000313" key="2">
    <source>
        <dbReference type="Proteomes" id="UP001239111"/>
    </source>
</evidence>
<sequence length="186" mass="21923">MLPSIFNLLVRGGREEQERRRRIRKRIRAMLCRKDLMARRRTLRDTSNPFMIGDETFRLEYRMYPWMAIELFELIEHALPNHYAGVPSDQQFLSVVGFLATESYQKSCANDHKHAMSQPAFSKYLHIVIPAINSLRSRFIHFPSTREERQAVQTGFQQRLGFEGVYGAIDCTSIKIFNRRRSGLRR</sequence>
<keyword evidence="2" id="KW-1185">Reference proteome</keyword>
<reference evidence="1" key="1">
    <citation type="submission" date="2023-04" db="EMBL/GenBank/DDBJ databases">
        <title>A chromosome-level genome assembly of the parasitoid wasp Eretmocerus hayati.</title>
        <authorList>
            <person name="Zhong Y."/>
            <person name="Liu S."/>
            <person name="Liu Y."/>
        </authorList>
    </citation>
    <scope>NUCLEOTIDE SEQUENCE</scope>
    <source>
        <strain evidence="1">ZJU_SS_LIU_2023</strain>
    </source>
</reference>